<sequence length="50" mass="5805">MKNYFTNFKHPIYKQLSEPFIPKMSTIDLLLNYDLKTSKKIIKGSGIIGE</sequence>
<reference evidence="1" key="1">
    <citation type="journal article" date="2014" name="Genome Biol. Evol.">
        <title>Pangenome evidence for extensive interdomain horizontal transfer affecting lineage core and shell genes in uncultured planktonic thaumarchaeota and euryarchaeota.</title>
        <authorList>
            <person name="Deschamps P."/>
            <person name="Zivanovic Y."/>
            <person name="Moreira D."/>
            <person name="Rodriguez-Valera F."/>
            <person name="Lopez-Garcia P."/>
        </authorList>
    </citation>
    <scope>NUCLEOTIDE SEQUENCE</scope>
</reference>
<accession>A0A075H9E1</accession>
<dbReference type="Pfam" id="PF08889">
    <property type="entry name" value="WbqC"/>
    <property type="match status" value="1"/>
</dbReference>
<dbReference type="EMBL" id="KF900908">
    <property type="protein sequence ID" value="AIF11057.1"/>
    <property type="molecule type" value="Genomic_DNA"/>
</dbReference>
<protein>
    <submittedName>
        <fullName evidence="1">Uncharacterized protein</fullName>
    </submittedName>
</protein>
<name>A0A075H9E1_9ARCH</name>
<proteinExistence type="predicted"/>
<organism evidence="1">
    <name type="scientific">uncultured marine thaumarchaeote KM3_48_E01</name>
    <dbReference type="NCBI Taxonomy" id="1456170"/>
    <lineage>
        <taxon>Archaea</taxon>
        <taxon>Nitrososphaerota</taxon>
        <taxon>environmental samples</taxon>
    </lineage>
</organism>
<dbReference type="AlphaFoldDB" id="A0A075H9E1"/>
<dbReference type="InterPro" id="IPR014985">
    <property type="entry name" value="WbqC"/>
</dbReference>
<evidence type="ECO:0000313" key="1">
    <source>
        <dbReference type="EMBL" id="AIF11057.1"/>
    </source>
</evidence>